<dbReference type="EMBL" id="QYUP01000073">
    <property type="protein sequence ID" value="RJG21100.1"/>
    <property type="molecule type" value="Genomic_DNA"/>
</dbReference>
<dbReference type="GO" id="GO:0032259">
    <property type="term" value="P:methylation"/>
    <property type="evidence" value="ECO:0007669"/>
    <property type="project" value="UniProtKB-KW"/>
</dbReference>
<gene>
    <name evidence="1" type="ORF">D3872_07395</name>
</gene>
<keyword evidence="2" id="KW-1185">Reference proteome</keyword>
<dbReference type="InterPro" id="IPR029063">
    <property type="entry name" value="SAM-dependent_MTases_sf"/>
</dbReference>
<name>A0A418Y4V9_9BURK</name>
<dbReference type="AlphaFoldDB" id="A0A418Y4V9"/>
<evidence type="ECO:0000313" key="2">
    <source>
        <dbReference type="Proteomes" id="UP000284006"/>
    </source>
</evidence>
<dbReference type="Proteomes" id="UP000284006">
    <property type="component" value="Unassembled WGS sequence"/>
</dbReference>
<protein>
    <submittedName>
        <fullName evidence="1">Class I SAM-dependent methyltransferase</fullName>
    </submittedName>
</protein>
<accession>A0A418Y4V9</accession>
<keyword evidence="1" id="KW-0489">Methyltransferase</keyword>
<comment type="caution">
    <text evidence="1">The sequence shown here is derived from an EMBL/GenBank/DDBJ whole genome shotgun (WGS) entry which is preliminary data.</text>
</comment>
<organism evidence="1 2">
    <name type="scientific">Massilia cavernae</name>
    <dbReference type="NCBI Taxonomy" id="2320864"/>
    <lineage>
        <taxon>Bacteria</taxon>
        <taxon>Pseudomonadati</taxon>
        <taxon>Pseudomonadota</taxon>
        <taxon>Betaproteobacteria</taxon>
        <taxon>Burkholderiales</taxon>
        <taxon>Oxalobacteraceae</taxon>
        <taxon>Telluria group</taxon>
        <taxon>Massilia</taxon>
    </lineage>
</organism>
<proteinExistence type="predicted"/>
<dbReference type="Gene3D" id="3.40.50.150">
    <property type="entry name" value="Vaccinia Virus protein VP39"/>
    <property type="match status" value="1"/>
</dbReference>
<dbReference type="GO" id="GO:0008168">
    <property type="term" value="F:methyltransferase activity"/>
    <property type="evidence" value="ECO:0007669"/>
    <property type="project" value="UniProtKB-KW"/>
</dbReference>
<reference evidence="1 2" key="1">
    <citation type="submission" date="2018-09" db="EMBL/GenBank/DDBJ databases">
        <authorList>
            <person name="Zhu H."/>
        </authorList>
    </citation>
    <scope>NUCLEOTIDE SEQUENCE [LARGE SCALE GENOMIC DNA]</scope>
    <source>
        <strain evidence="1 2">K1S02-61</strain>
    </source>
</reference>
<keyword evidence="1" id="KW-0808">Transferase</keyword>
<dbReference type="Pfam" id="PF13578">
    <property type="entry name" value="Methyltransf_24"/>
    <property type="match status" value="1"/>
</dbReference>
<sequence>MQVAIAALLVFLVLVSLYTLHKVRAIHLMQYSASGQLGAETGSMYRQLEALQGLYIDLDLKKSLPSTRGWAASPDFLAELAQYALAEKPRTVVECSSGTSTLVLARCMQINGGGKVYSLEHDPVFALQTRAHLERHGLSDFAEVIDAPLKKVEVGSSPWSWYAHEGLPADIKIDLLAIDGPPSASGELARYPAGPVLFPLLSANGAVFLDDASRVDEQAILSRWKQEFPALSQTMRFCEKGCAVLRSGAAA</sequence>
<dbReference type="SUPFAM" id="SSF53335">
    <property type="entry name" value="S-adenosyl-L-methionine-dependent methyltransferases"/>
    <property type="match status" value="1"/>
</dbReference>
<dbReference type="RefSeq" id="WP_119810186.1">
    <property type="nucleotide sequence ID" value="NZ_QYUP01000073.1"/>
</dbReference>
<evidence type="ECO:0000313" key="1">
    <source>
        <dbReference type="EMBL" id="RJG21100.1"/>
    </source>
</evidence>
<dbReference type="OrthoDB" id="823440at2"/>